<dbReference type="EMBL" id="RHLK01000002">
    <property type="protein sequence ID" value="MVO98716.1"/>
    <property type="molecule type" value="Genomic_DNA"/>
</dbReference>
<dbReference type="Pfam" id="PF00072">
    <property type="entry name" value="Response_reg"/>
    <property type="match status" value="1"/>
</dbReference>
<evidence type="ECO:0000256" key="6">
    <source>
        <dbReference type="ARBA" id="ARBA00022741"/>
    </source>
</evidence>
<evidence type="ECO:0000256" key="10">
    <source>
        <dbReference type="ARBA" id="ARBA00074306"/>
    </source>
</evidence>
<keyword evidence="14" id="KW-0472">Membrane</keyword>
<feature type="transmembrane region" description="Helical" evidence="14">
    <location>
        <begin position="44"/>
        <end position="61"/>
    </location>
</feature>
<dbReference type="Gene3D" id="3.40.50.2300">
    <property type="match status" value="1"/>
</dbReference>
<dbReference type="PRINTS" id="PR00344">
    <property type="entry name" value="BCTRLSENSOR"/>
</dbReference>
<accession>A0A7X3JY60</accession>
<dbReference type="SUPFAM" id="SSF47384">
    <property type="entry name" value="Homodimeric domain of signal transducing histidine kinase"/>
    <property type="match status" value="1"/>
</dbReference>
<dbReference type="SUPFAM" id="SSF55874">
    <property type="entry name" value="ATPase domain of HSP90 chaperone/DNA topoisomerase II/histidine kinase"/>
    <property type="match status" value="1"/>
</dbReference>
<dbReference type="InterPro" id="IPR005467">
    <property type="entry name" value="His_kinase_dom"/>
</dbReference>
<dbReference type="GO" id="GO:0005524">
    <property type="term" value="F:ATP binding"/>
    <property type="evidence" value="ECO:0007669"/>
    <property type="project" value="UniProtKB-KW"/>
</dbReference>
<dbReference type="PROSITE" id="PS50110">
    <property type="entry name" value="RESPONSE_REGULATORY"/>
    <property type="match status" value="1"/>
</dbReference>
<dbReference type="SMART" id="SM00448">
    <property type="entry name" value="REC"/>
    <property type="match status" value="1"/>
</dbReference>
<dbReference type="Pfam" id="PF00512">
    <property type="entry name" value="HisKA"/>
    <property type="match status" value="1"/>
</dbReference>
<evidence type="ECO:0000256" key="5">
    <source>
        <dbReference type="ARBA" id="ARBA00022679"/>
    </source>
</evidence>
<dbReference type="EC" id="2.7.13.3" evidence="3"/>
<evidence type="ECO:0000256" key="9">
    <source>
        <dbReference type="ARBA" id="ARBA00023012"/>
    </source>
</evidence>
<dbReference type="InterPro" id="IPR003661">
    <property type="entry name" value="HisK_dim/P_dom"/>
</dbReference>
<dbReference type="SMART" id="SM00387">
    <property type="entry name" value="HATPase_c"/>
    <property type="match status" value="1"/>
</dbReference>
<keyword evidence="14" id="KW-0812">Transmembrane</keyword>
<evidence type="ECO:0000259" key="15">
    <source>
        <dbReference type="PROSITE" id="PS50109"/>
    </source>
</evidence>
<evidence type="ECO:0000256" key="8">
    <source>
        <dbReference type="ARBA" id="ARBA00022840"/>
    </source>
</evidence>
<reference evidence="17 18" key="1">
    <citation type="journal article" date="2019" name="Microorganisms">
        <title>Paenibacillus lutrae sp. nov., A Chitinolytic Species Isolated from A River Otter in Castril Natural Park, Granada, Spain.</title>
        <authorList>
            <person name="Rodriguez M."/>
            <person name="Reina J.C."/>
            <person name="Bejar V."/>
            <person name="Llamas I."/>
        </authorList>
    </citation>
    <scope>NUCLEOTIDE SEQUENCE [LARGE SCALE GENOMIC DNA]</scope>
    <source>
        <strain evidence="17 18">N10</strain>
    </source>
</reference>
<dbReference type="RefSeq" id="WP_157333161.1">
    <property type="nucleotide sequence ID" value="NZ_RHLK01000002.1"/>
</dbReference>
<feature type="transmembrane region" description="Helical" evidence="14">
    <location>
        <begin position="73"/>
        <end position="96"/>
    </location>
</feature>
<evidence type="ECO:0000256" key="11">
    <source>
        <dbReference type="PROSITE-ProRule" id="PRU00169"/>
    </source>
</evidence>
<evidence type="ECO:0000256" key="4">
    <source>
        <dbReference type="ARBA" id="ARBA00022553"/>
    </source>
</evidence>
<feature type="coiled-coil region" evidence="12">
    <location>
        <begin position="200"/>
        <end position="241"/>
    </location>
</feature>
<dbReference type="InterPro" id="IPR001789">
    <property type="entry name" value="Sig_transdc_resp-reg_receiver"/>
</dbReference>
<dbReference type="SUPFAM" id="SSF52172">
    <property type="entry name" value="CheY-like"/>
    <property type="match status" value="1"/>
</dbReference>
<evidence type="ECO:0000256" key="2">
    <source>
        <dbReference type="ARBA" id="ARBA00006402"/>
    </source>
</evidence>
<dbReference type="OrthoDB" id="9813394at2"/>
<dbReference type="PANTHER" id="PTHR43047">
    <property type="entry name" value="TWO-COMPONENT HISTIDINE PROTEIN KINASE"/>
    <property type="match status" value="1"/>
</dbReference>
<evidence type="ECO:0000259" key="16">
    <source>
        <dbReference type="PROSITE" id="PS50110"/>
    </source>
</evidence>
<dbReference type="InterPro" id="IPR003594">
    <property type="entry name" value="HATPase_dom"/>
</dbReference>
<keyword evidence="4 11" id="KW-0597">Phosphoprotein</keyword>
<feature type="transmembrane region" description="Helical" evidence="14">
    <location>
        <begin position="138"/>
        <end position="165"/>
    </location>
</feature>
<evidence type="ECO:0000313" key="17">
    <source>
        <dbReference type="EMBL" id="MVO98716.1"/>
    </source>
</evidence>
<keyword evidence="18" id="KW-1185">Reference proteome</keyword>
<dbReference type="SMART" id="SM00388">
    <property type="entry name" value="HisKA"/>
    <property type="match status" value="1"/>
</dbReference>
<feature type="transmembrane region" description="Helical" evidence="14">
    <location>
        <begin position="108"/>
        <end position="131"/>
    </location>
</feature>
<proteinExistence type="inferred from homology"/>
<evidence type="ECO:0000256" key="13">
    <source>
        <dbReference type="SAM" id="MobiDB-lite"/>
    </source>
</evidence>
<feature type="domain" description="Response regulatory" evidence="16">
    <location>
        <begin position="557"/>
        <end position="674"/>
    </location>
</feature>
<dbReference type="CDD" id="cd00082">
    <property type="entry name" value="HisKA"/>
    <property type="match status" value="1"/>
</dbReference>
<keyword evidence="5" id="KW-0808">Transferase</keyword>
<dbReference type="FunFam" id="3.30.565.10:FF:000010">
    <property type="entry name" value="Sensor histidine kinase RcsC"/>
    <property type="match status" value="1"/>
</dbReference>
<evidence type="ECO:0000256" key="12">
    <source>
        <dbReference type="SAM" id="Coils"/>
    </source>
</evidence>
<comment type="caution">
    <text evidence="17">The sequence shown here is derived from an EMBL/GenBank/DDBJ whole genome shotgun (WGS) entry which is preliminary data.</text>
</comment>
<evidence type="ECO:0000256" key="14">
    <source>
        <dbReference type="SAM" id="Phobius"/>
    </source>
</evidence>
<evidence type="ECO:0000313" key="18">
    <source>
        <dbReference type="Proteomes" id="UP000490800"/>
    </source>
</evidence>
<dbReference type="Gene3D" id="3.30.565.10">
    <property type="entry name" value="Histidine kinase-like ATPase, C-terminal domain"/>
    <property type="match status" value="1"/>
</dbReference>
<dbReference type="InterPro" id="IPR004358">
    <property type="entry name" value="Sig_transdc_His_kin-like_C"/>
</dbReference>
<feature type="modified residue" description="4-aspartylphosphate" evidence="11">
    <location>
        <position position="607"/>
    </location>
</feature>
<comment type="similarity">
    <text evidence="2">In the N-terminal section; belongs to the phytochrome family.</text>
</comment>
<keyword evidence="7" id="KW-0418">Kinase</keyword>
<sequence>MEYFSSYFLSFFANISTILAFTYIASLAYKFILYKLPVVWMRRLYIVLSIAAGWLSMMYGTQYSQSVIFDLRFVPIIVAPLFLTRASHIITIGAGIGIVRLTFGLNHAAWAGFANALILGFVTALCARVLARYRLHPLVYFGIIILIVNVVNVVDIAFLGVYPAVKYLVEMAPFSAPASLLFSFFFAFILHDFKTDFLRRQELNSTNQKLAEQFRVSQEKAEELQRIRLQLEEKNHELILASRYKSEFLANMSHELRTPLNSMLILSQFLAENPNDTLSEEEIEFAGIIHTSGQDLLNLINDILDLSKIEAGRMSISLGEVSVREVSESMNRMFEAVAVQKNLSFTIDSSGFPDIIHTDEQRLQQILKNLLSNAFKFTVRGGVTLEFLVETDDNGQQHPVVRVRDTGIGIRPDKLEQIFEAFYQADGTTSRKFGGTGLGLSISREFAILLGGDIRLASQEGTGSTFTLLLPSSSLSGGDQELRLLAEEAKVPRPMTFSPVQHEELDTSANPAGADPGAAGADPKPLPSPGTAAHTDAEETDAAAPQPVTRDLLQGVTVLVVDDDPNNVRSLSAVLESRGALIIQAYSGRECLKLLGQRSDIDIILMDIMMPEMNGKSAIRQIRRMDAFKTLPIIALTAKAQATERQECLRAGASDYMSKPIDSDALIQMLRDWTHERT</sequence>
<dbReference type="CDD" id="cd17546">
    <property type="entry name" value="REC_hyHK_CKI1_RcsC-like"/>
    <property type="match status" value="1"/>
</dbReference>
<name>A0A7X3JY60_9BACL</name>
<dbReference type="AlphaFoldDB" id="A0A7X3JY60"/>
<comment type="catalytic activity">
    <reaction evidence="1">
        <text>ATP + protein L-histidine = ADP + protein N-phospho-L-histidine.</text>
        <dbReference type="EC" id="2.7.13.3"/>
    </reaction>
</comment>
<feature type="transmembrane region" description="Helical" evidence="14">
    <location>
        <begin position="171"/>
        <end position="190"/>
    </location>
</feature>
<evidence type="ECO:0000256" key="3">
    <source>
        <dbReference type="ARBA" id="ARBA00012438"/>
    </source>
</evidence>
<organism evidence="17 18">
    <name type="scientific">Paenibacillus lutrae</name>
    <dbReference type="NCBI Taxonomy" id="2078573"/>
    <lineage>
        <taxon>Bacteria</taxon>
        <taxon>Bacillati</taxon>
        <taxon>Bacillota</taxon>
        <taxon>Bacilli</taxon>
        <taxon>Bacillales</taxon>
        <taxon>Paenibacillaceae</taxon>
        <taxon>Paenibacillus</taxon>
    </lineage>
</organism>
<feature type="compositionally biased region" description="Low complexity" evidence="13">
    <location>
        <begin position="511"/>
        <end position="523"/>
    </location>
</feature>
<dbReference type="Proteomes" id="UP000490800">
    <property type="component" value="Unassembled WGS sequence"/>
</dbReference>
<keyword evidence="9" id="KW-0902">Two-component regulatory system</keyword>
<dbReference type="CDD" id="cd16922">
    <property type="entry name" value="HATPase_EvgS-ArcB-TorS-like"/>
    <property type="match status" value="1"/>
</dbReference>
<dbReference type="InterPro" id="IPR011006">
    <property type="entry name" value="CheY-like_superfamily"/>
</dbReference>
<feature type="domain" description="Histidine kinase" evidence="15">
    <location>
        <begin position="251"/>
        <end position="474"/>
    </location>
</feature>
<dbReference type="Gene3D" id="1.10.287.130">
    <property type="match status" value="1"/>
</dbReference>
<keyword evidence="6" id="KW-0547">Nucleotide-binding</keyword>
<protein>
    <recommendedName>
        <fullName evidence="10">Circadian input-output histidine kinase CikA</fullName>
        <ecNumber evidence="3">2.7.13.3</ecNumber>
    </recommendedName>
</protein>
<dbReference type="PROSITE" id="PS50109">
    <property type="entry name" value="HIS_KIN"/>
    <property type="match status" value="1"/>
</dbReference>
<keyword evidence="8" id="KW-0067">ATP-binding</keyword>
<dbReference type="InterPro" id="IPR036890">
    <property type="entry name" value="HATPase_C_sf"/>
</dbReference>
<dbReference type="Pfam" id="PF02518">
    <property type="entry name" value="HATPase_c"/>
    <property type="match status" value="1"/>
</dbReference>
<dbReference type="GO" id="GO:0005886">
    <property type="term" value="C:plasma membrane"/>
    <property type="evidence" value="ECO:0007669"/>
    <property type="project" value="TreeGrafter"/>
</dbReference>
<evidence type="ECO:0000256" key="1">
    <source>
        <dbReference type="ARBA" id="ARBA00000085"/>
    </source>
</evidence>
<dbReference type="GO" id="GO:0000155">
    <property type="term" value="F:phosphorelay sensor kinase activity"/>
    <property type="evidence" value="ECO:0007669"/>
    <property type="project" value="InterPro"/>
</dbReference>
<evidence type="ECO:0000256" key="7">
    <source>
        <dbReference type="ARBA" id="ARBA00022777"/>
    </source>
</evidence>
<feature type="transmembrane region" description="Helical" evidence="14">
    <location>
        <begin position="7"/>
        <end position="32"/>
    </location>
</feature>
<dbReference type="GO" id="GO:0009927">
    <property type="term" value="F:histidine phosphotransfer kinase activity"/>
    <property type="evidence" value="ECO:0007669"/>
    <property type="project" value="TreeGrafter"/>
</dbReference>
<gene>
    <name evidence="17" type="ORF">EDM21_04140</name>
</gene>
<dbReference type="PANTHER" id="PTHR43047:SF72">
    <property type="entry name" value="OSMOSENSING HISTIDINE PROTEIN KINASE SLN1"/>
    <property type="match status" value="1"/>
</dbReference>
<keyword evidence="14" id="KW-1133">Transmembrane helix</keyword>
<dbReference type="InterPro" id="IPR036097">
    <property type="entry name" value="HisK_dim/P_sf"/>
</dbReference>
<keyword evidence="12" id="KW-0175">Coiled coil</keyword>
<feature type="region of interest" description="Disordered" evidence="13">
    <location>
        <begin position="503"/>
        <end position="546"/>
    </location>
</feature>